<dbReference type="Gene3D" id="3.40.50.300">
    <property type="entry name" value="P-loop containing nucleotide triphosphate hydrolases"/>
    <property type="match status" value="1"/>
</dbReference>
<dbReference type="InterPro" id="IPR010678">
    <property type="entry name" value="UTP25"/>
</dbReference>
<feature type="compositionally biased region" description="Acidic residues" evidence="7">
    <location>
        <begin position="97"/>
        <end position="120"/>
    </location>
</feature>
<proteinExistence type="inferred from homology"/>
<feature type="region of interest" description="Disordered" evidence="7">
    <location>
        <begin position="63"/>
        <end position="176"/>
    </location>
</feature>
<dbReference type="InterPro" id="IPR053940">
    <property type="entry name" value="UTP25_NTPase-like"/>
</dbReference>
<sequence>MAPGKRPVGKRKFDGRNKRLPKPKKEKFDFRTASYIKEREERNKELEARRQIADQEAARARLSQITEYDSSEEDPIEDLLATFPDYKEPQAISSESESSDEPTDIQDEVESNTEEEEVNEESGTNSEESPQGQRIKRSKRREQEENEEESKEIEVQVKEDDEEDIETAQEDAGQLRDPFSIHLRNDMDDKLYNTVSTTPQTIEKTKLSWPTLGNLICEIPKPNLDNENKEGGTKLLDEDKKYASYGKIPCLIKVVDWDKLHVKSQIQNNLAKANRVKGDAKDNAEINPSSLTPLQRELFSIINNYQDLYYPERNFSNANQIRFVYCLHAINHVLKTRTKILHHNTKIAKSDGSVPDEYRDQGVVRPKVLMIVPFRHSCLKIVEMLISILIGEVKGGSVMNKLRFMEDFTGNDLAMPKKNPKPNDYELTFQGNIDDKFKIGIAITKKTLKLYSKFYSSDIIIASPLGLRQLIGVEGEAERDYDFLASVEVLIMDQIDLITMQNWDHLHHVLKHLNLQPKQMHDTDIFRLRSWCVNGWTKYYRQTLIFSAMELAHIDGALKKTCFNYAGRVRVANPVEPGSICDVDITVQQEFHKFDASDRVQAINGRMEFFLKKVLPQYKDAVYKNHTLIFVPSYYDFVSLRYHMMKEELSFTQICEYTEDAKVAKARDMFFHGDVHFLLYTERFHFHRRLKIKGIRHIIFYQLPIFPQFYSEICNLMSVDYQKLRGVYHYNTSVAVIYNKFDCYELIRVVGEKRAVKMINSELNYYKLTCSQR</sequence>
<dbReference type="GO" id="GO:0000462">
    <property type="term" value="P:maturation of SSU-rRNA from tricistronic rRNA transcript (SSU-rRNA, 5.8S rRNA, LSU-rRNA)"/>
    <property type="evidence" value="ECO:0007669"/>
    <property type="project" value="TreeGrafter"/>
</dbReference>
<feature type="domain" description="UTP25 C-terminal" evidence="8">
    <location>
        <begin position="580"/>
        <end position="767"/>
    </location>
</feature>
<dbReference type="OrthoDB" id="10264378at2759"/>
<evidence type="ECO:0000259" key="8">
    <source>
        <dbReference type="Pfam" id="PF06862"/>
    </source>
</evidence>
<feature type="region of interest" description="Disordered" evidence="7">
    <location>
        <begin position="1"/>
        <end position="32"/>
    </location>
</feature>
<dbReference type="GeneID" id="106743613"/>
<name>A0A6P3X409_DINQU</name>
<evidence type="ECO:0000256" key="5">
    <source>
        <dbReference type="ARBA" id="ARBA00032325"/>
    </source>
</evidence>
<dbReference type="InterPro" id="IPR027417">
    <property type="entry name" value="P-loop_NTPase"/>
</dbReference>
<dbReference type="Proteomes" id="UP000515204">
    <property type="component" value="Unplaced"/>
</dbReference>
<reference evidence="11" key="1">
    <citation type="submission" date="2025-08" db="UniProtKB">
        <authorList>
            <consortium name="RefSeq"/>
        </authorList>
    </citation>
    <scope>IDENTIFICATION</scope>
</reference>
<dbReference type="GO" id="GO:0032040">
    <property type="term" value="C:small-subunit processome"/>
    <property type="evidence" value="ECO:0007669"/>
    <property type="project" value="TreeGrafter"/>
</dbReference>
<dbReference type="Pfam" id="PF06862">
    <property type="entry name" value="Utp25_C"/>
    <property type="match status" value="1"/>
</dbReference>
<feature type="compositionally biased region" description="Acidic residues" evidence="7">
    <location>
        <begin position="159"/>
        <end position="169"/>
    </location>
</feature>
<evidence type="ECO:0000256" key="6">
    <source>
        <dbReference type="SAM" id="Coils"/>
    </source>
</evidence>
<keyword evidence="6" id="KW-0175">Coiled coil</keyword>
<feature type="coiled-coil region" evidence="6">
    <location>
        <begin position="36"/>
        <end position="63"/>
    </location>
</feature>
<comment type="similarity">
    <text evidence="2">Belongs to the UTP25 family.</text>
</comment>
<evidence type="ECO:0000313" key="11">
    <source>
        <dbReference type="RefSeq" id="XP_014473101.1"/>
    </source>
</evidence>
<evidence type="ECO:0000259" key="9">
    <source>
        <dbReference type="Pfam" id="PF22916"/>
    </source>
</evidence>
<accession>A0A6P3X409</accession>
<evidence type="ECO:0000256" key="1">
    <source>
        <dbReference type="ARBA" id="ARBA00004604"/>
    </source>
</evidence>
<organism evidence="10 11">
    <name type="scientific">Dinoponera quadriceps</name>
    <name type="common">South American ant</name>
    <dbReference type="NCBI Taxonomy" id="609295"/>
    <lineage>
        <taxon>Eukaryota</taxon>
        <taxon>Metazoa</taxon>
        <taxon>Ecdysozoa</taxon>
        <taxon>Arthropoda</taxon>
        <taxon>Hexapoda</taxon>
        <taxon>Insecta</taxon>
        <taxon>Pterygota</taxon>
        <taxon>Neoptera</taxon>
        <taxon>Endopterygota</taxon>
        <taxon>Hymenoptera</taxon>
        <taxon>Apocrita</taxon>
        <taxon>Aculeata</taxon>
        <taxon>Formicoidea</taxon>
        <taxon>Formicidae</taxon>
        <taxon>Ponerinae</taxon>
        <taxon>Ponerini</taxon>
        <taxon>Dinoponera</taxon>
    </lineage>
</organism>
<dbReference type="PANTHER" id="PTHR12933:SF0">
    <property type="entry name" value="U3 SMALL NUCLEOLAR RNA-ASSOCIATED PROTEIN 25 HOMOLOG"/>
    <property type="match status" value="1"/>
</dbReference>
<dbReference type="PANTHER" id="PTHR12933">
    <property type="entry name" value="ORF PROTEIN-RELATED"/>
    <property type="match status" value="1"/>
</dbReference>
<evidence type="ECO:0000256" key="2">
    <source>
        <dbReference type="ARBA" id="ARBA00009223"/>
    </source>
</evidence>
<evidence type="ECO:0000256" key="3">
    <source>
        <dbReference type="ARBA" id="ARBA00023242"/>
    </source>
</evidence>
<evidence type="ECO:0000256" key="7">
    <source>
        <dbReference type="SAM" id="MobiDB-lite"/>
    </source>
</evidence>
<dbReference type="GO" id="GO:0034511">
    <property type="term" value="F:U3 snoRNA binding"/>
    <property type="evidence" value="ECO:0007669"/>
    <property type="project" value="InterPro"/>
</dbReference>
<dbReference type="KEGG" id="dqu:106743613"/>
<feature type="domain" description="UTP25 NTP hydrolase-like" evidence="9">
    <location>
        <begin position="305"/>
        <end position="569"/>
    </location>
</feature>
<comment type="subcellular location">
    <subcellularLocation>
        <location evidence="1">Nucleus</location>
        <location evidence="1">Nucleolus</location>
    </subcellularLocation>
</comment>
<keyword evidence="3" id="KW-0539">Nucleus</keyword>
<keyword evidence="10" id="KW-1185">Reference proteome</keyword>
<dbReference type="Pfam" id="PF22916">
    <property type="entry name" value="UTP25_NTPase-like"/>
    <property type="match status" value="1"/>
</dbReference>
<dbReference type="AlphaFoldDB" id="A0A6P3X409"/>
<evidence type="ECO:0000313" key="10">
    <source>
        <dbReference type="Proteomes" id="UP000515204"/>
    </source>
</evidence>
<dbReference type="GO" id="GO:0019843">
    <property type="term" value="F:rRNA binding"/>
    <property type="evidence" value="ECO:0007669"/>
    <property type="project" value="TreeGrafter"/>
</dbReference>
<dbReference type="RefSeq" id="XP_014473101.1">
    <property type="nucleotide sequence ID" value="XM_014617615.1"/>
</dbReference>
<evidence type="ECO:0000256" key="4">
    <source>
        <dbReference type="ARBA" id="ARBA00024421"/>
    </source>
</evidence>
<protein>
    <recommendedName>
        <fullName evidence="4">U3 small nucleolar RNA-associated protein 25 homolog</fullName>
    </recommendedName>
    <alternativeName>
        <fullName evidence="5">UTP25 small subunit processor component</fullName>
    </alternativeName>
</protein>
<gene>
    <name evidence="11" type="primary">LOC106743613</name>
</gene>
<dbReference type="InterPro" id="IPR053939">
    <property type="entry name" value="UTP25_C"/>
</dbReference>